<keyword evidence="3" id="KW-1185">Reference proteome</keyword>
<reference evidence="2 3" key="1">
    <citation type="submission" date="2018-03" db="EMBL/GenBank/DDBJ databases">
        <title>Draft genome sequence of Rohu Carp (Labeo rohita).</title>
        <authorList>
            <person name="Das P."/>
            <person name="Kushwaha B."/>
            <person name="Joshi C.G."/>
            <person name="Kumar D."/>
            <person name="Nagpure N.S."/>
            <person name="Sahoo L."/>
            <person name="Das S.P."/>
            <person name="Bit A."/>
            <person name="Patnaik S."/>
            <person name="Meher P.K."/>
            <person name="Jayasankar P."/>
            <person name="Koringa P.G."/>
            <person name="Patel N.V."/>
            <person name="Hinsu A.T."/>
            <person name="Kumar R."/>
            <person name="Pandey M."/>
            <person name="Agarwal S."/>
            <person name="Srivastava S."/>
            <person name="Singh M."/>
            <person name="Iquebal M.A."/>
            <person name="Jaiswal S."/>
            <person name="Angadi U.B."/>
            <person name="Kumar N."/>
            <person name="Raza M."/>
            <person name="Shah T.M."/>
            <person name="Rai A."/>
            <person name="Jena J.K."/>
        </authorList>
    </citation>
    <scope>NUCLEOTIDE SEQUENCE [LARGE SCALE GENOMIC DNA]</scope>
    <source>
        <strain evidence="2">DASCIFA01</strain>
        <tissue evidence="2">Testis</tissue>
    </source>
</reference>
<dbReference type="AlphaFoldDB" id="A0A498MAR2"/>
<feature type="region of interest" description="Disordered" evidence="1">
    <location>
        <begin position="29"/>
        <end position="56"/>
    </location>
</feature>
<proteinExistence type="predicted"/>
<dbReference type="Proteomes" id="UP000290572">
    <property type="component" value="Unassembled WGS sequence"/>
</dbReference>
<name>A0A498MAR2_LABRO</name>
<evidence type="ECO:0000313" key="3">
    <source>
        <dbReference type="Proteomes" id="UP000290572"/>
    </source>
</evidence>
<comment type="caution">
    <text evidence="2">The sequence shown here is derived from an EMBL/GenBank/DDBJ whole genome shotgun (WGS) entry which is preliminary data.</text>
</comment>
<sequence>MNSGFLLHLVRGFTVQEDKKFGRTLRSALDSSGSCNGALSTPTTPNPTSADCPPDDSLAAAGQHFLPGPLCAEPTLVLHQAYTNDSSFK</sequence>
<gene>
    <name evidence="2" type="ORF">ROHU_026322</name>
</gene>
<accession>A0A498MAR2</accession>
<organism evidence="2 3">
    <name type="scientific">Labeo rohita</name>
    <name type="common">Indian major carp</name>
    <name type="synonym">Cyprinus rohita</name>
    <dbReference type="NCBI Taxonomy" id="84645"/>
    <lineage>
        <taxon>Eukaryota</taxon>
        <taxon>Metazoa</taxon>
        <taxon>Chordata</taxon>
        <taxon>Craniata</taxon>
        <taxon>Vertebrata</taxon>
        <taxon>Euteleostomi</taxon>
        <taxon>Actinopterygii</taxon>
        <taxon>Neopterygii</taxon>
        <taxon>Teleostei</taxon>
        <taxon>Ostariophysi</taxon>
        <taxon>Cypriniformes</taxon>
        <taxon>Cyprinidae</taxon>
        <taxon>Labeoninae</taxon>
        <taxon>Labeonini</taxon>
        <taxon>Labeo</taxon>
    </lineage>
</organism>
<dbReference type="EMBL" id="QBIY01012722">
    <property type="protein sequence ID" value="RXN18178.1"/>
    <property type="molecule type" value="Genomic_DNA"/>
</dbReference>
<evidence type="ECO:0000313" key="2">
    <source>
        <dbReference type="EMBL" id="RXN18178.1"/>
    </source>
</evidence>
<feature type="compositionally biased region" description="Polar residues" evidence="1">
    <location>
        <begin position="29"/>
        <end position="49"/>
    </location>
</feature>
<evidence type="ECO:0000256" key="1">
    <source>
        <dbReference type="SAM" id="MobiDB-lite"/>
    </source>
</evidence>
<protein>
    <submittedName>
        <fullName evidence="2">Uncharacterized protein</fullName>
    </submittedName>
</protein>